<reference evidence="3" key="1">
    <citation type="submission" date="2017-02" db="EMBL/GenBank/DDBJ databases">
        <authorList>
            <person name="Varghese N."/>
            <person name="Submissions S."/>
        </authorList>
    </citation>
    <scope>NUCLEOTIDE SEQUENCE [LARGE SCALE GENOMIC DNA]</scope>
    <source>
        <strain evidence="3">ATCC 25662</strain>
    </source>
</reference>
<dbReference type="EMBL" id="FUWY01000003">
    <property type="protein sequence ID" value="SJZ65369.1"/>
    <property type="molecule type" value="Genomic_DNA"/>
</dbReference>
<gene>
    <name evidence="2" type="ORF">SAMN02745191_1225</name>
</gene>
<evidence type="ECO:0000313" key="2">
    <source>
        <dbReference type="EMBL" id="SJZ65369.1"/>
    </source>
</evidence>
<dbReference type="Pfam" id="PF03883">
    <property type="entry name" value="H2O2_YaaD"/>
    <property type="match status" value="1"/>
</dbReference>
<dbReference type="OrthoDB" id="9777133at2"/>
<dbReference type="PANTHER" id="PTHR30283:SF4">
    <property type="entry name" value="PEROXIDE STRESS RESISTANCE PROTEIN YAAA"/>
    <property type="match status" value="1"/>
</dbReference>
<dbReference type="InterPro" id="IPR005583">
    <property type="entry name" value="YaaA"/>
</dbReference>
<evidence type="ECO:0000256" key="1">
    <source>
        <dbReference type="HAMAP-Rule" id="MF_00652"/>
    </source>
</evidence>
<dbReference type="GO" id="GO:0005829">
    <property type="term" value="C:cytosol"/>
    <property type="evidence" value="ECO:0007669"/>
    <property type="project" value="TreeGrafter"/>
</dbReference>
<dbReference type="HAMAP" id="MF_00652">
    <property type="entry name" value="UPF0246"/>
    <property type="match status" value="1"/>
</dbReference>
<protein>
    <recommendedName>
        <fullName evidence="1">UPF0246 protein SAMN02745191_1225</fullName>
    </recommendedName>
</protein>
<dbReference type="RefSeq" id="WP_078711636.1">
    <property type="nucleotide sequence ID" value="NZ_FUWY01000003.1"/>
</dbReference>
<proteinExistence type="inferred from homology"/>
<dbReference type="PANTHER" id="PTHR30283">
    <property type="entry name" value="PEROXIDE STRESS RESPONSE PROTEIN YAAA"/>
    <property type="match status" value="1"/>
</dbReference>
<name>A0A1T4MEB3_9FIRM</name>
<dbReference type="STRING" id="118967.SAMN02745191_1225"/>
<evidence type="ECO:0000313" key="3">
    <source>
        <dbReference type="Proteomes" id="UP000243297"/>
    </source>
</evidence>
<comment type="similarity">
    <text evidence="1">Belongs to the UPF0246 family.</text>
</comment>
<dbReference type="Proteomes" id="UP000243297">
    <property type="component" value="Unassembled WGS sequence"/>
</dbReference>
<keyword evidence="3" id="KW-1185">Reference proteome</keyword>
<dbReference type="NCBIfam" id="NF002543">
    <property type="entry name" value="PRK02101.1-4"/>
    <property type="match status" value="1"/>
</dbReference>
<dbReference type="GO" id="GO:0033194">
    <property type="term" value="P:response to hydroperoxide"/>
    <property type="evidence" value="ECO:0007669"/>
    <property type="project" value="TreeGrafter"/>
</dbReference>
<organism evidence="2 3">
    <name type="scientific">Anaerorhabdus furcosa</name>
    <dbReference type="NCBI Taxonomy" id="118967"/>
    <lineage>
        <taxon>Bacteria</taxon>
        <taxon>Bacillati</taxon>
        <taxon>Bacillota</taxon>
        <taxon>Erysipelotrichia</taxon>
        <taxon>Erysipelotrichales</taxon>
        <taxon>Erysipelotrichaceae</taxon>
        <taxon>Anaerorhabdus</taxon>
    </lineage>
</organism>
<sequence length="245" mass="28395">MKIIISPAKKMIDTSDSFVPSTTPRFLNEAKIIFNEIKKLDKEELKTVLKCNDQLVNLNYERYAMNKLEKANMMALVTYQGLQYQEMAPHVFSDNAWDYVNKNLVILSGLYGYLRPSDAVVHYRLEMQTKINIKKHTNLYDYWGDKIAKELLKDNEIILNLASKEYSDVIESYCKDNMVTVVFGERVNDKIKVKGTLAKMARGALVRMMAEKNITTIDGIKQFDDYGFVYSEEYSSNREIVFIKS</sequence>
<accession>A0A1T4MEB3</accession>
<dbReference type="AlphaFoldDB" id="A0A1T4MEB3"/>